<evidence type="ECO:0000256" key="6">
    <source>
        <dbReference type="ARBA" id="ARBA00022723"/>
    </source>
</evidence>
<dbReference type="HAMAP" id="MF_00974">
    <property type="entry name" value="DNA_primase_DnaG"/>
    <property type="match status" value="1"/>
</dbReference>
<protein>
    <recommendedName>
        <fullName evidence="12">DNA primase</fullName>
        <ecNumber evidence="12">2.7.7.101</ecNumber>
    </recommendedName>
</protein>
<keyword evidence="7 12" id="KW-0863">Zinc-finger</keyword>
<accession>A0A4Y3L266</accession>
<evidence type="ECO:0000256" key="13">
    <source>
        <dbReference type="SAM" id="MobiDB-lite"/>
    </source>
</evidence>
<feature type="zinc finger region" description="CHC2-type" evidence="12">
    <location>
        <begin position="41"/>
        <end position="65"/>
    </location>
</feature>
<dbReference type="SMART" id="SM00400">
    <property type="entry name" value="ZnF_CHCC"/>
    <property type="match status" value="1"/>
</dbReference>
<keyword evidence="10 12" id="KW-0238">DNA-binding</keyword>
<dbReference type="PROSITE" id="PS50880">
    <property type="entry name" value="TOPRIM"/>
    <property type="match status" value="1"/>
</dbReference>
<keyword evidence="9" id="KW-0460">Magnesium</keyword>
<evidence type="ECO:0000313" key="15">
    <source>
        <dbReference type="EMBL" id="GEA89240.1"/>
    </source>
</evidence>
<keyword evidence="4 12" id="KW-0548">Nucleotidyltransferase</keyword>
<dbReference type="SUPFAM" id="SSF56731">
    <property type="entry name" value="DNA primase core"/>
    <property type="match status" value="1"/>
</dbReference>
<keyword evidence="8 12" id="KW-0862">Zinc</keyword>
<reference evidence="15" key="1">
    <citation type="submission" date="2019-06" db="EMBL/GenBank/DDBJ databases">
        <title>Whole genome shotgun sequence of Cellulomonas cellasea NBRC 3753.</title>
        <authorList>
            <person name="Hosoyama A."/>
            <person name="Uohara A."/>
            <person name="Ohji S."/>
            <person name="Ichikawa N."/>
        </authorList>
    </citation>
    <scope>NUCLEOTIDE SEQUENCE [LARGE SCALE GENOMIC DNA]</scope>
    <source>
        <strain evidence="15">NBRC 3753</strain>
    </source>
</reference>
<keyword evidence="16" id="KW-1185">Reference proteome</keyword>
<dbReference type="AlphaFoldDB" id="A0A4Y3L266"/>
<evidence type="ECO:0000256" key="4">
    <source>
        <dbReference type="ARBA" id="ARBA00022695"/>
    </source>
</evidence>
<evidence type="ECO:0000256" key="5">
    <source>
        <dbReference type="ARBA" id="ARBA00022705"/>
    </source>
</evidence>
<dbReference type="InterPro" id="IPR013173">
    <property type="entry name" value="DNA_primase_DnaG_DnaB-bd_dom"/>
</dbReference>
<feature type="compositionally biased region" description="Gly residues" evidence="13">
    <location>
        <begin position="488"/>
        <end position="519"/>
    </location>
</feature>
<keyword evidence="3 12" id="KW-0808">Transferase</keyword>
<comment type="function">
    <text evidence="12">RNA polymerase that catalyzes the synthesis of short RNA molecules used as primers for DNA polymerase during DNA replication.</text>
</comment>
<evidence type="ECO:0000256" key="2">
    <source>
        <dbReference type="ARBA" id="ARBA00022515"/>
    </source>
</evidence>
<dbReference type="InterPro" id="IPR037068">
    <property type="entry name" value="DNA_primase_core_N_sf"/>
</dbReference>
<comment type="domain">
    <text evidence="12">Contains an N-terminal zinc-binding domain, a central core domain that contains the primase activity, and a C-terminal DnaB-binding domain.</text>
</comment>
<comment type="subunit">
    <text evidence="12">Monomer. Interacts with DnaB.</text>
</comment>
<dbReference type="Pfam" id="PF08278">
    <property type="entry name" value="DnaG_DnaB_bind"/>
    <property type="match status" value="1"/>
</dbReference>
<dbReference type="Pfam" id="PF01807">
    <property type="entry name" value="Zn_ribbon_DnaG"/>
    <property type="match status" value="1"/>
</dbReference>
<dbReference type="PANTHER" id="PTHR30313:SF2">
    <property type="entry name" value="DNA PRIMASE"/>
    <property type="match status" value="1"/>
</dbReference>
<dbReference type="GO" id="GO:0005737">
    <property type="term" value="C:cytoplasm"/>
    <property type="evidence" value="ECO:0007669"/>
    <property type="project" value="TreeGrafter"/>
</dbReference>
<dbReference type="Gene3D" id="3.90.980.10">
    <property type="entry name" value="DNA primase, catalytic core, N-terminal domain"/>
    <property type="match status" value="1"/>
</dbReference>
<feature type="compositionally biased region" description="Basic and acidic residues" evidence="13">
    <location>
        <begin position="543"/>
        <end position="587"/>
    </location>
</feature>
<dbReference type="SMART" id="SM00766">
    <property type="entry name" value="DnaG_DnaB_bind"/>
    <property type="match status" value="1"/>
</dbReference>
<keyword evidence="1 12" id="KW-0240">DNA-directed RNA polymerase</keyword>
<evidence type="ECO:0000256" key="8">
    <source>
        <dbReference type="ARBA" id="ARBA00022833"/>
    </source>
</evidence>
<feature type="compositionally biased region" description="Basic and acidic residues" evidence="13">
    <location>
        <begin position="466"/>
        <end position="487"/>
    </location>
</feature>
<dbReference type="GO" id="GO:0003677">
    <property type="term" value="F:DNA binding"/>
    <property type="evidence" value="ECO:0007669"/>
    <property type="project" value="UniProtKB-KW"/>
</dbReference>
<keyword evidence="6 12" id="KW-0479">Metal-binding</keyword>
<evidence type="ECO:0000259" key="14">
    <source>
        <dbReference type="PROSITE" id="PS50880"/>
    </source>
</evidence>
<dbReference type="GO" id="GO:0000428">
    <property type="term" value="C:DNA-directed RNA polymerase complex"/>
    <property type="evidence" value="ECO:0007669"/>
    <property type="project" value="UniProtKB-KW"/>
</dbReference>
<dbReference type="InterPro" id="IPR034151">
    <property type="entry name" value="TOPRIM_DnaG_bac"/>
</dbReference>
<dbReference type="SUPFAM" id="SSF57783">
    <property type="entry name" value="Zinc beta-ribbon"/>
    <property type="match status" value="1"/>
</dbReference>
<proteinExistence type="inferred from homology"/>
<organism evidence="15 16">
    <name type="scientific">Cellulomonas cellasea</name>
    <dbReference type="NCBI Taxonomy" id="43670"/>
    <lineage>
        <taxon>Bacteria</taxon>
        <taxon>Bacillati</taxon>
        <taxon>Actinomycetota</taxon>
        <taxon>Actinomycetes</taxon>
        <taxon>Micrococcales</taxon>
        <taxon>Cellulomonadaceae</taxon>
        <taxon>Cellulomonas</taxon>
    </lineage>
</organism>
<dbReference type="GO" id="GO:0003899">
    <property type="term" value="F:DNA-directed RNA polymerase activity"/>
    <property type="evidence" value="ECO:0007669"/>
    <property type="project" value="UniProtKB-UniRule"/>
</dbReference>
<dbReference type="InterPro" id="IPR006295">
    <property type="entry name" value="DNA_primase_DnaG"/>
</dbReference>
<evidence type="ECO:0000313" key="16">
    <source>
        <dbReference type="Proteomes" id="UP000317046"/>
    </source>
</evidence>
<evidence type="ECO:0000256" key="11">
    <source>
        <dbReference type="ARBA" id="ARBA00023163"/>
    </source>
</evidence>
<comment type="similarity">
    <text evidence="12">Belongs to the DnaG primase family.</text>
</comment>
<dbReference type="InterPro" id="IPR030846">
    <property type="entry name" value="DnaG_bac"/>
</dbReference>
<comment type="caution">
    <text evidence="15">The sequence shown here is derived from an EMBL/GenBank/DDBJ whole genome shotgun (WGS) entry which is preliminary data.</text>
</comment>
<dbReference type="EMBL" id="BJLR01000030">
    <property type="protein sequence ID" value="GEA89240.1"/>
    <property type="molecule type" value="Genomic_DNA"/>
</dbReference>
<evidence type="ECO:0000256" key="12">
    <source>
        <dbReference type="HAMAP-Rule" id="MF_00974"/>
    </source>
</evidence>
<dbReference type="Gene3D" id="3.90.580.10">
    <property type="entry name" value="Zinc finger, CHC2-type domain"/>
    <property type="match status" value="1"/>
</dbReference>
<evidence type="ECO:0000256" key="1">
    <source>
        <dbReference type="ARBA" id="ARBA00022478"/>
    </source>
</evidence>
<dbReference type="Pfam" id="PF13662">
    <property type="entry name" value="Toprim_4"/>
    <property type="match status" value="1"/>
</dbReference>
<feature type="region of interest" description="Disordered" evidence="13">
    <location>
        <begin position="450"/>
        <end position="620"/>
    </location>
</feature>
<keyword evidence="11 12" id="KW-0804">Transcription</keyword>
<dbReference type="PANTHER" id="PTHR30313">
    <property type="entry name" value="DNA PRIMASE"/>
    <property type="match status" value="1"/>
</dbReference>
<dbReference type="InterPro" id="IPR019475">
    <property type="entry name" value="DNA_primase_DnaB-bd"/>
</dbReference>
<dbReference type="FunFam" id="3.90.580.10:FF:000001">
    <property type="entry name" value="DNA primase"/>
    <property type="match status" value="1"/>
</dbReference>
<feature type="domain" description="Toprim" evidence="14">
    <location>
        <begin position="262"/>
        <end position="359"/>
    </location>
</feature>
<dbReference type="CDD" id="cd03364">
    <property type="entry name" value="TOPRIM_DnaG_primases"/>
    <property type="match status" value="1"/>
</dbReference>
<dbReference type="FunFam" id="3.90.980.10:FF:000001">
    <property type="entry name" value="DNA primase"/>
    <property type="match status" value="1"/>
</dbReference>
<dbReference type="SMART" id="SM00493">
    <property type="entry name" value="TOPRIM"/>
    <property type="match status" value="1"/>
</dbReference>
<dbReference type="Proteomes" id="UP000317046">
    <property type="component" value="Unassembled WGS sequence"/>
</dbReference>
<dbReference type="Gene3D" id="3.40.1360.10">
    <property type="match status" value="1"/>
</dbReference>
<dbReference type="InterPro" id="IPR002694">
    <property type="entry name" value="Znf_CHC2"/>
</dbReference>
<comment type="catalytic activity">
    <reaction evidence="12">
        <text>ssDNA + n NTP = ssDNA/pppN(pN)n-1 hybrid + (n-1) diphosphate.</text>
        <dbReference type="EC" id="2.7.7.101"/>
    </reaction>
</comment>
<evidence type="ECO:0000256" key="7">
    <source>
        <dbReference type="ARBA" id="ARBA00022771"/>
    </source>
</evidence>
<dbReference type="GO" id="GO:0006269">
    <property type="term" value="P:DNA replication, synthesis of primer"/>
    <property type="evidence" value="ECO:0007669"/>
    <property type="project" value="UniProtKB-UniRule"/>
</dbReference>
<dbReference type="InterPro" id="IPR050219">
    <property type="entry name" value="DnaG_primase"/>
</dbReference>
<sequence>MAGRIKREDVQAVRERARIEDVVGEHVTLKSAGVGSMKGLCPFHDERSPSFHVRPQVGLWHCFGCSEGGDVISFVQKIDGLPFAEAVEYLAGRVGIQLRYEDGGAPRPGEEPGRRQRLLEAHRVAATYFSEQLATPGAAAARTFLAERGFDRAAAEQFGVGYAPQGWDALLRHLRGRGFTEAELKATGLMSEGNRGLYDRFRGRLVWPIREVTGDTVGFGARKLYEDDQGPKYLNTPETALYKKSQVLYGIDLAKREIAKTKRVVVVEGYTDVMAMHLSGEGTAVATCGTAFGSDHARVVRRLVGDTGAGGGVQLASGASVGGEIIFTFDGDAAGQKAAMRAFGEDQTFSAQTFVAVEPSGMDPCELRQAQGPDAVRGLVEARQPLFEFVIRTTLRSFDLERAEGRVNALRAAVPVVAGIRDRGLRLEYARLLAGWLGMDEDTVRHAVGSAVRSGPAARPGSGGAPRREGDGRAPGGDDRGSARDGGRPGGAGGPGGPRWAGNGDGPRWQGGAGGQGGGARRDGARPGGGGRDDRGGWSGRSDGPRRPGQDRGGRPGGRSDRFGDDRYKNDRYSNDRYGDDPYRDDPGPAEPWDDGGAGGDAGAPQATGARLSRPDPRDPVVRTERTALEVVLQYPHLVPPDFDDLGADAFSVPAYRAVHEAVRAAGGMVSARELVAASASGSSSSWVEAVSEQASSMVVPLVTELAVAPLPEDRPDALASYVRDVVGKVVELGVTRAIADLKGRLQRMDSASDPEGYQRVFAELIALESRRRMLRESA</sequence>
<keyword evidence="5 12" id="KW-0235">DNA replication</keyword>
<gene>
    <name evidence="12" type="primary">dnaG</name>
    <name evidence="15" type="ORF">CCE01nite_31890</name>
</gene>
<comment type="cofactor">
    <cofactor evidence="12">
        <name>Zn(2+)</name>
        <dbReference type="ChEBI" id="CHEBI:29105"/>
    </cofactor>
    <text evidence="12">Binds 1 zinc ion per monomer.</text>
</comment>
<dbReference type="GO" id="GO:0008270">
    <property type="term" value="F:zinc ion binding"/>
    <property type="evidence" value="ECO:0007669"/>
    <property type="project" value="UniProtKB-UniRule"/>
</dbReference>
<feature type="compositionally biased region" description="Basic and acidic residues" evidence="13">
    <location>
        <begin position="520"/>
        <end position="536"/>
    </location>
</feature>
<dbReference type="InterPro" id="IPR036977">
    <property type="entry name" value="DNA_primase_Znf_CHC2"/>
</dbReference>
<evidence type="ECO:0000256" key="9">
    <source>
        <dbReference type="ARBA" id="ARBA00022842"/>
    </source>
</evidence>
<evidence type="ECO:0000256" key="3">
    <source>
        <dbReference type="ARBA" id="ARBA00022679"/>
    </source>
</evidence>
<evidence type="ECO:0000256" key="10">
    <source>
        <dbReference type="ARBA" id="ARBA00023125"/>
    </source>
</evidence>
<dbReference type="RefSeq" id="WP_141372666.1">
    <property type="nucleotide sequence ID" value="NZ_BJLR01000030.1"/>
</dbReference>
<keyword evidence="2 12" id="KW-0639">Primosome</keyword>
<dbReference type="EC" id="2.7.7.101" evidence="12"/>
<dbReference type="InterPro" id="IPR006171">
    <property type="entry name" value="TOPRIM_dom"/>
</dbReference>
<name>A0A4Y3L266_9CELL</name>
<dbReference type="GO" id="GO:1990077">
    <property type="term" value="C:primosome complex"/>
    <property type="evidence" value="ECO:0007669"/>
    <property type="project" value="UniProtKB-KW"/>
</dbReference>
<dbReference type="Pfam" id="PF08275">
    <property type="entry name" value="DNAG_N"/>
    <property type="match status" value="1"/>
</dbReference>
<dbReference type="InterPro" id="IPR013264">
    <property type="entry name" value="DNAG_N"/>
</dbReference>
<dbReference type="NCBIfam" id="TIGR01391">
    <property type="entry name" value="dnaG"/>
    <property type="match status" value="1"/>
</dbReference>
<dbReference type="Pfam" id="PF10410">
    <property type="entry name" value="DnaB_bind"/>
    <property type="match status" value="1"/>
</dbReference>